<dbReference type="EMBL" id="LR214939">
    <property type="protein sequence ID" value="VEU56569.1"/>
    <property type="molecule type" value="Genomic_DNA"/>
</dbReference>
<keyword evidence="1" id="KW-0732">Signal</keyword>
<dbReference type="PROSITE" id="PS51257">
    <property type="entry name" value="PROKAR_LIPOPROTEIN"/>
    <property type="match status" value="1"/>
</dbReference>
<dbReference type="AlphaFoldDB" id="A0A448ZZA2"/>
<organism evidence="2">
    <name type="scientific">Metamycoplasma salivarium</name>
    <name type="common">Mycoplasma salivarium</name>
    <dbReference type="NCBI Taxonomy" id="2124"/>
    <lineage>
        <taxon>Bacteria</taxon>
        <taxon>Bacillati</taxon>
        <taxon>Mycoplasmatota</taxon>
        <taxon>Mycoplasmoidales</taxon>
        <taxon>Metamycoplasmataceae</taxon>
        <taxon>Metamycoplasma</taxon>
    </lineage>
</organism>
<protein>
    <recommendedName>
        <fullName evidence="3">Lipoprotein</fullName>
    </recommendedName>
</protein>
<geneLocation type="plasmid" evidence="2">
    <name>2</name>
</geneLocation>
<accession>A0A448ZZA2</accession>
<reference evidence="2" key="1">
    <citation type="submission" date="2019-01" db="EMBL/GenBank/DDBJ databases">
        <authorList>
            <consortium name="Pathogen Informatics"/>
        </authorList>
    </citation>
    <scope>NUCLEOTIDE SEQUENCE [LARGE SCALE GENOMIC DNA]</scope>
    <source>
        <strain evidence="2">NCTC10113</strain>
    </source>
</reference>
<feature type="chain" id="PRO_5019585335" description="Lipoprotein" evidence="1">
    <location>
        <begin position="20"/>
        <end position="110"/>
    </location>
</feature>
<evidence type="ECO:0000313" key="2">
    <source>
        <dbReference type="EMBL" id="VEU56569.1"/>
    </source>
</evidence>
<keyword evidence="2" id="KW-0614">Plasmid</keyword>
<dbReference type="RefSeq" id="WP_129619924.1">
    <property type="nucleotide sequence ID" value="NZ_LR214938.2"/>
</dbReference>
<feature type="signal peptide" evidence="1">
    <location>
        <begin position="1"/>
        <end position="19"/>
    </location>
</feature>
<proteinExistence type="predicted"/>
<evidence type="ECO:0000256" key="1">
    <source>
        <dbReference type="SAM" id="SignalP"/>
    </source>
</evidence>
<name>A0A448ZZA2_METSV</name>
<sequence length="110" mass="12034">MKKSLSISLATLASIAAVATPLTTISCGVKLNEKQKEVKKLANEFTTKFEKIYADVIKKNPGAQAGLDQLKTQFNKTNTDEEIAKLDEKQCDLLIASFKSAIDTLDKLSQ</sequence>
<evidence type="ECO:0008006" key="3">
    <source>
        <dbReference type="Google" id="ProtNLM"/>
    </source>
</evidence>
<gene>
    <name evidence="2" type="ORF">NCTC10113_01481</name>
</gene>